<feature type="transmembrane region" description="Helical" evidence="1">
    <location>
        <begin position="92"/>
        <end position="113"/>
    </location>
</feature>
<gene>
    <name evidence="2" type="ORF">Atai01_35470</name>
</gene>
<keyword evidence="1" id="KW-0812">Transmembrane</keyword>
<reference evidence="2" key="1">
    <citation type="submission" date="2023-03" db="EMBL/GenBank/DDBJ databases">
        <title>Amycolatopsis taiwanensis NBRC 103393.</title>
        <authorList>
            <person name="Ichikawa N."/>
            <person name="Sato H."/>
            <person name="Tonouchi N."/>
        </authorList>
    </citation>
    <scope>NUCLEOTIDE SEQUENCE</scope>
    <source>
        <strain evidence="2">NBRC 103393</strain>
    </source>
</reference>
<evidence type="ECO:0000313" key="3">
    <source>
        <dbReference type="Proteomes" id="UP001165136"/>
    </source>
</evidence>
<dbReference type="RefSeq" id="WP_027946230.1">
    <property type="nucleotide sequence ID" value="NZ_BSTI01000007.1"/>
</dbReference>
<keyword evidence="3" id="KW-1185">Reference proteome</keyword>
<evidence type="ECO:0000256" key="1">
    <source>
        <dbReference type="SAM" id="Phobius"/>
    </source>
</evidence>
<protein>
    <submittedName>
        <fullName evidence="2">Uncharacterized protein</fullName>
    </submittedName>
</protein>
<keyword evidence="1" id="KW-1133">Transmembrane helix</keyword>
<comment type="caution">
    <text evidence="2">The sequence shown here is derived from an EMBL/GenBank/DDBJ whole genome shotgun (WGS) entry which is preliminary data.</text>
</comment>
<evidence type="ECO:0000313" key="2">
    <source>
        <dbReference type="EMBL" id="GLY66928.1"/>
    </source>
</evidence>
<dbReference type="EMBL" id="BSTI01000007">
    <property type="protein sequence ID" value="GLY66928.1"/>
    <property type="molecule type" value="Genomic_DNA"/>
</dbReference>
<feature type="transmembrane region" description="Helical" evidence="1">
    <location>
        <begin position="59"/>
        <end position="80"/>
    </location>
</feature>
<dbReference type="Proteomes" id="UP001165136">
    <property type="component" value="Unassembled WGS sequence"/>
</dbReference>
<dbReference type="AlphaFoldDB" id="A0A9W6R1Y5"/>
<proteinExistence type="predicted"/>
<accession>A0A9W6R1Y5</accession>
<keyword evidence="1" id="KW-0472">Membrane</keyword>
<sequence length="172" mass="18159">MGFSPKLVSGREWAGLVAGLVAFAALFAPWTNLSATRQDVEEALRELPAAEVARTAWTVGFLAWFGPLLLLFAGIAVTVFGQRRAARLSGLAQLWLIASAVAVLLMVLAWLAIDHEFGADTRALLADGGVGINGGIGRYLAMVAGGCSLVAAVLDARSLRRRGMTPKARRIS</sequence>
<name>A0A9W6R1Y5_9PSEU</name>
<feature type="transmembrane region" description="Helical" evidence="1">
    <location>
        <begin position="136"/>
        <end position="154"/>
    </location>
</feature>
<organism evidence="2 3">
    <name type="scientific">Amycolatopsis taiwanensis</name>
    <dbReference type="NCBI Taxonomy" id="342230"/>
    <lineage>
        <taxon>Bacteria</taxon>
        <taxon>Bacillati</taxon>
        <taxon>Actinomycetota</taxon>
        <taxon>Actinomycetes</taxon>
        <taxon>Pseudonocardiales</taxon>
        <taxon>Pseudonocardiaceae</taxon>
        <taxon>Amycolatopsis</taxon>
    </lineage>
</organism>